<proteinExistence type="predicted"/>
<protein>
    <submittedName>
        <fullName evidence="1">Uncharacterized protein</fullName>
    </submittedName>
</protein>
<evidence type="ECO:0000313" key="1">
    <source>
        <dbReference type="EMBL" id="JAD59940.1"/>
    </source>
</evidence>
<accession>A0A0A9BFB8</accession>
<dbReference type="AlphaFoldDB" id="A0A0A9BFB8"/>
<dbReference type="EMBL" id="GBRH01237955">
    <property type="protein sequence ID" value="JAD59940.1"/>
    <property type="molecule type" value="Transcribed_RNA"/>
</dbReference>
<organism evidence="1">
    <name type="scientific">Arundo donax</name>
    <name type="common">Giant reed</name>
    <name type="synonym">Donax arundinaceus</name>
    <dbReference type="NCBI Taxonomy" id="35708"/>
    <lineage>
        <taxon>Eukaryota</taxon>
        <taxon>Viridiplantae</taxon>
        <taxon>Streptophyta</taxon>
        <taxon>Embryophyta</taxon>
        <taxon>Tracheophyta</taxon>
        <taxon>Spermatophyta</taxon>
        <taxon>Magnoliopsida</taxon>
        <taxon>Liliopsida</taxon>
        <taxon>Poales</taxon>
        <taxon>Poaceae</taxon>
        <taxon>PACMAD clade</taxon>
        <taxon>Arundinoideae</taxon>
        <taxon>Arundineae</taxon>
        <taxon>Arundo</taxon>
    </lineage>
</organism>
<name>A0A0A9BFB8_ARUDO</name>
<reference evidence="1" key="1">
    <citation type="submission" date="2014-09" db="EMBL/GenBank/DDBJ databases">
        <authorList>
            <person name="Magalhaes I.L.F."/>
            <person name="Oliveira U."/>
            <person name="Santos F.R."/>
            <person name="Vidigal T.H.D.A."/>
            <person name="Brescovit A.D."/>
            <person name="Santos A.J."/>
        </authorList>
    </citation>
    <scope>NUCLEOTIDE SEQUENCE</scope>
    <source>
        <tissue evidence="1">Shoot tissue taken approximately 20 cm above the soil surface</tissue>
    </source>
</reference>
<sequence length="58" mass="6753">MTSTNGTHFRDSSKRLSYLRPKTILSKSYVYRNTNTSNKQRFLTPKCINFYETTAGNL</sequence>
<reference evidence="1" key="2">
    <citation type="journal article" date="2015" name="Data Brief">
        <title>Shoot transcriptome of the giant reed, Arundo donax.</title>
        <authorList>
            <person name="Barrero R.A."/>
            <person name="Guerrero F.D."/>
            <person name="Moolhuijzen P."/>
            <person name="Goolsby J.A."/>
            <person name="Tidwell J."/>
            <person name="Bellgard S.E."/>
            <person name="Bellgard M.I."/>
        </authorList>
    </citation>
    <scope>NUCLEOTIDE SEQUENCE</scope>
    <source>
        <tissue evidence="1">Shoot tissue taken approximately 20 cm above the soil surface</tissue>
    </source>
</reference>